<evidence type="ECO:0000313" key="13">
    <source>
        <dbReference type="Proteomes" id="UP000034368"/>
    </source>
</evidence>
<evidence type="ECO:0000256" key="10">
    <source>
        <dbReference type="HAMAP-Rule" id="MF_01465"/>
    </source>
</evidence>
<dbReference type="PIRSF" id="PIRSF004557">
    <property type="entry name" value="SecY"/>
    <property type="match status" value="1"/>
</dbReference>
<feature type="transmembrane region" description="Helical" evidence="10">
    <location>
        <begin position="116"/>
        <end position="133"/>
    </location>
</feature>
<protein>
    <recommendedName>
        <fullName evidence="9 10">Protein translocase subunit SecY</fullName>
    </recommendedName>
</protein>
<dbReference type="SUPFAM" id="SSF103491">
    <property type="entry name" value="Preprotein translocase SecY subunit"/>
    <property type="match status" value="1"/>
</dbReference>
<comment type="similarity">
    <text evidence="2 10 11">Belongs to the SecY/SEC61-alpha family.</text>
</comment>
<feature type="transmembrane region" description="Helical" evidence="10">
    <location>
        <begin position="262"/>
        <end position="283"/>
    </location>
</feature>
<evidence type="ECO:0000256" key="9">
    <source>
        <dbReference type="ARBA" id="ARBA00039733"/>
    </source>
</evidence>
<evidence type="ECO:0000256" key="11">
    <source>
        <dbReference type="RuleBase" id="RU004349"/>
    </source>
</evidence>
<comment type="function">
    <text evidence="10">The central subunit of the protein translocation channel SecYEG. Consists of two halves formed by TMs 1-5 and 6-10. These two domains form a lateral gate at the front which open onto the bilayer between TMs 2 and 7, and are clamped together by SecE at the back. The channel is closed by both a pore ring composed of hydrophobic SecY resides and a short helix (helix 2A) on the extracellular side of the membrane which forms a plug. The plug probably moves laterally to allow the channel to open. The ring and the pore may move independently.</text>
</comment>
<dbReference type="InterPro" id="IPR023201">
    <property type="entry name" value="SecY_dom_sf"/>
</dbReference>
<proteinExistence type="inferred from homology"/>
<gene>
    <name evidence="10" type="primary">secY</name>
    <name evidence="12" type="ORF">UW90_C0004G0038</name>
</gene>
<dbReference type="HAMAP" id="MF_01465">
    <property type="entry name" value="SecY"/>
    <property type="match status" value="1"/>
</dbReference>
<feature type="transmembrane region" description="Helical" evidence="10">
    <location>
        <begin position="18"/>
        <end position="41"/>
    </location>
</feature>
<dbReference type="Gene3D" id="1.10.3370.10">
    <property type="entry name" value="SecY subunit domain"/>
    <property type="match status" value="1"/>
</dbReference>
<dbReference type="GO" id="GO:0043952">
    <property type="term" value="P:protein transport by the Sec complex"/>
    <property type="evidence" value="ECO:0007669"/>
    <property type="project" value="UniProtKB-UniRule"/>
</dbReference>
<organism evidence="12 13">
    <name type="scientific">Candidatus Yanofskybacteria bacterium GW2011_GWB1_45_11</name>
    <dbReference type="NCBI Taxonomy" id="1619026"/>
    <lineage>
        <taxon>Bacteria</taxon>
        <taxon>Candidatus Yanofskyibacteriota</taxon>
    </lineage>
</organism>
<keyword evidence="4 10" id="KW-0812">Transmembrane</keyword>
<dbReference type="Pfam" id="PF00344">
    <property type="entry name" value="SecY"/>
    <property type="match status" value="1"/>
</dbReference>
<feature type="transmembrane region" description="Helical" evidence="10">
    <location>
        <begin position="205"/>
        <end position="225"/>
    </location>
</feature>
<dbReference type="InterPro" id="IPR002208">
    <property type="entry name" value="SecY/SEC61-alpha"/>
</dbReference>
<evidence type="ECO:0000256" key="8">
    <source>
        <dbReference type="ARBA" id="ARBA00023136"/>
    </source>
</evidence>
<keyword evidence="5 10" id="KW-0653">Protein transport</keyword>
<evidence type="ECO:0000313" key="12">
    <source>
        <dbReference type="EMBL" id="KKT90233.1"/>
    </source>
</evidence>
<evidence type="ECO:0000256" key="4">
    <source>
        <dbReference type="ARBA" id="ARBA00022692"/>
    </source>
</evidence>
<evidence type="ECO:0000256" key="1">
    <source>
        <dbReference type="ARBA" id="ARBA00004141"/>
    </source>
</evidence>
<dbReference type="EMBL" id="LCKD01000004">
    <property type="protein sequence ID" value="KKT90233.1"/>
    <property type="molecule type" value="Genomic_DNA"/>
</dbReference>
<dbReference type="Proteomes" id="UP000034368">
    <property type="component" value="Unassembled WGS sequence"/>
</dbReference>
<dbReference type="GO" id="GO:0065002">
    <property type="term" value="P:intracellular protein transmembrane transport"/>
    <property type="evidence" value="ECO:0007669"/>
    <property type="project" value="UniProtKB-UniRule"/>
</dbReference>
<feature type="transmembrane region" description="Helical" evidence="10">
    <location>
        <begin position="306"/>
        <end position="326"/>
    </location>
</feature>
<evidence type="ECO:0000256" key="3">
    <source>
        <dbReference type="ARBA" id="ARBA00022448"/>
    </source>
</evidence>
<name>A0A0G1L348_9BACT</name>
<dbReference type="NCBIfam" id="TIGR00967">
    <property type="entry name" value="3a0501s007"/>
    <property type="match status" value="1"/>
</dbReference>
<dbReference type="GO" id="GO:0006605">
    <property type="term" value="P:protein targeting"/>
    <property type="evidence" value="ECO:0007669"/>
    <property type="project" value="UniProtKB-UniRule"/>
</dbReference>
<feature type="transmembrane region" description="Helical" evidence="10">
    <location>
        <begin position="78"/>
        <end position="95"/>
    </location>
</feature>
<reference evidence="12 13" key="1">
    <citation type="journal article" date="2015" name="Nature">
        <title>rRNA introns, odd ribosomes, and small enigmatic genomes across a large radiation of phyla.</title>
        <authorList>
            <person name="Brown C.T."/>
            <person name="Hug L.A."/>
            <person name="Thomas B.C."/>
            <person name="Sharon I."/>
            <person name="Castelle C.J."/>
            <person name="Singh A."/>
            <person name="Wilkins M.J."/>
            <person name="Williams K.H."/>
            <person name="Banfield J.F."/>
        </authorList>
    </citation>
    <scope>NUCLEOTIDE SEQUENCE [LARGE SCALE GENOMIC DNA]</scope>
</reference>
<accession>A0A0G1L348</accession>
<evidence type="ECO:0000256" key="5">
    <source>
        <dbReference type="ARBA" id="ARBA00022927"/>
    </source>
</evidence>
<feature type="transmembrane region" description="Helical" evidence="10">
    <location>
        <begin position="176"/>
        <end position="193"/>
    </location>
</feature>
<feature type="transmembrane region" description="Helical" evidence="10">
    <location>
        <begin position="388"/>
        <end position="409"/>
    </location>
</feature>
<keyword evidence="8 10" id="KW-0472">Membrane</keyword>
<dbReference type="GO" id="GO:0005886">
    <property type="term" value="C:plasma membrane"/>
    <property type="evidence" value="ECO:0007669"/>
    <property type="project" value="UniProtKB-SubCell"/>
</dbReference>
<dbReference type="PRINTS" id="PR00303">
    <property type="entry name" value="SECYTRNLCASE"/>
</dbReference>
<keyword evidence="7 10" id="KW-0811">Translocation</keyword>
<sequence length="421" mass="46141">MANRIAQIFKKADLRNKILYISFLLVISRLISNIPIPALDASRLRDFFAQNQFFGLASAFTGGSLANLSIGMLGLGPYITGSIIMQLLTMIFPSLEQMYKYEGEAGRAKFNQYSRLLTVPLAALQGYSFLVLLSRQGIINVLSPIEWLTAVSVIIAGSVFLMWLGELISEKNLGNGVSLLILAGIVAAIPSSIQQSIFTYTPGDFFTYIMFAVVALIVIVGVVYISEAQRNIPINYARRIRGMKVYGGVSTYLPMRVNNAGVIPIIFALSILLFPGLIANFFITSSTPWLASLARSVNTFMQAGSLWYNLFYFFLVVVFTYFYTAVTFDPKSISENIQKQGGYIPGIRPGPNTAQFLNHLLNRVTLVGAIFLGLIAVLPNVIQSATGITAFTVGGTSVLIVVSVALEVMKQVDAQLSMYEY</sequence>
<keyword evidence="6 10" id="KW-1133">Transmembrane helix</keyword>
<feature type="transmembrane region" description="Helical" evidence="10">
    <location>
        <begin position="145"/>
        <end position="164"/>
    </location>
</feature>
<dbReference type="InterPro" id="IPR026593">
    <property type="entry name" value="SecY"/>
</dbReference>
<comment type="subunit">
    <text evidence="10">Component of the Sec protein translocase complex. Heterotrimer consisting of SecY, SecE and SecG subunits. The heterotrimers can form oligomers, although 1 heterotrimer is thought to be able to translocate proteins. Interacts with the ribosome. Interacts with SecDF, and other proteins may be involved. Interacts with SecA.</text>
</comment>
<feature type="transmembrane region" description="Helical" evidence="10">
    <location>
        <begin position="364"/>
        <end position="382"/>
    </location>
</feature>
<comment type="subcellular location">
    <subcellularLocation>
        <location evidence="10">Cell membrane</location>
        <topology evidence="10">Multi-pass membrane protein</topology>
    </subcellularLocation>
    <subcellularLocation>
        <location evidence="1">Membrane</location>
        <topology evidence="1">Multi-pass membrane protein</topology>
    </subcellularLocation>
</comment>
<dbReference type="AlphaFoldDB" id="A0A0G1L348"/>
<evidence type="ECO:0000256" key="7">
    <source>
        <dbReference type="ARBA" id="ARBA00023010"/>
    </source>
</evidence>
<keyword evidence="10" id="KW-1003">Cell membrane</keyword>
<comment type="caution">
    <text evidence="12">The sequence shown here is derived from an EMBL/GenBank/DDBJ whole genome shotgun (WGS) entry which is preliminary data.</text>
</comment>
<dbReference type="PATRIC" id="fig|1619026.3.peg.249"/>
<evidence type="ECO:0000256" key="2">
    <source>
        <dbReference type="ARBA" id="ARBA00005751"/>
    </source>
</evidence>
<dbReference type="PANTHER" id="PTHR10906">
    <property type="entry name" value="SECY/SEC61-ALPHA FAMILY MEMBER"/>
    <property type="match status" value="1"/>
</dbReference>
<dbReference type="FunFam" id="1.10.3370.10:FF:000001">
    <property type="entry name" value="Preprotein translocase subunit SecY"/>
    <property type="match status" value="1"/>
</dbReference>
<keyword evidence="3 10" id="KW-0813">Transport</keyword>
<evidence type="ECO:0000256" key="6">
    <source>
        <dbReference type="ARBA" id="ARBA00022989"/>
    </source>
</evidence>